<evidence type="ECO:0000259" key="9">
    <source>
        <dbReference type="Pfam" id="PF05715"/>
    </source>
</evidence>
<keyword evidence="10" id="KW-1185">Reference proteome</keyword>
<dbReference type="Proteomes" id="UP001652741">
    <property type="component" value="Chromosome ssa17"/>
</dbReference>
<feature type="region of interest" description="Disordered" evidence="8">
    <location>
        <begin position="163"/>
        <end position="206"/>
    </location>
</feature>
<dbReference type="InterPro" id="IPR052098">
    <property type="entry name" value="Presynaptic_Scaffold_Bsn/Pclo"/>
</dbReference>
<accession>A0ABM3D7C0</accession>
<keyword evidence="5" id="KW-0770">Synapse</keyword>
<evidence type="ECO:0000256" key="8">
    <source>
        <dbReference type="SAM" id="MobiDB-lite"/>
    </source>
</evidence>
<keyword evidence="6" id="KW-0966">Cell projection</keyword>
<evidence type="ECO:0000256" key="4">
    <source>
        <dbReference type="ARBA" id="ARBA00022833"/>
    </source>
</evidence>
<reference evidence="11" key="1">
    <citation type="submission" date="2025-08" db="UniProtKB">
        <authorList>
            <consortium name="RefSeq"/>
        </authorList>
    </citation>
    <scope>IDENTIFICATION</scope>
</reference>
<sequence length="408" mass="43348">MPAWEQLATQPLPQVQPQETPKPDPKITSPKQQPGKPANPTPAQKSPQNPKTSEPQTPPQQPRLPGRRQSSAILATQQPPKQDSGGLFDFGGPKSQSTPSKPEESVSGKMFGFGSSIFSSTSTLITSAVQDEPRIILPASPKVSAPASPKMPPTKEIKPLAVPNAEKKAEQPQQAKIPPSVQAKVDKPPSEPQKGAASSQPAPKAHQSTCPLCKVELNMGSKDPPNYNTCTVCKNTVCNLCGFKLMPNVTEVKEWLCLNCQMQRALGGMESPGPPMMKPSPSKVSTSAAPQKYTVAPVTTRNETPTPAGQQKAAPTPVSPRKEQVTSASQPAPSKPTESVSGKMFGFGSSIFSSASTLITSTVQDEPRTTPPASPKFAVPVGPKQKETPRPAGPKKWAIKQPHPKRCQ</sequence>
<evidence type="ECO:0000256" key="2">
    <source>
        <dbReference type="ARBA" id="ARBA00022737"/>
    </source>
</evidence>
<evidence type="ECO:0000256" key="3">
    <source>
        <dbReference type="ARBA" id="ARBA00022771"/>
    </source>
</evidence>
<dbReference type="GeneID" id="123728145"/>
<feature type="domain" description="Zinc finger piccolo-type" evidence="9">
    <location>
        <begin position="209"/>
        <end position="266"/>
    </location>
</feature>
<evidence type="ECO:0000256" key="7">
    <source>
        <dbReference type="ARBA" id="ARBA00034101"/>
    </source>
</evidence>
<keyword evidence="4" id="KW-0862">Zinc</keyword>
<name>A0ABM3D7C0_SALSA</name>
<feature type="region of interest" description="Disordered" evidence="8">
    <location>
        <begin position="270"/>
        <end position="342"/>
    </location>
</feature>
<dbReference type="PANTHER" id="PTHR14113">
    <property type="entry name" value="PICCOLO/BASSOON"/>
    <property type="match status" value="1"/>
</dbReference>
<proteinExistence type="predicted"/>
<dbReference type="InterPro" id="IPR013083">
    <property type="entry name" value="Znf_RING/FYVE/PHD"/>
</dbReference>
<evidence type="ECO:0000256" key="1">
    <source>
        <dbReference type="ARBA" id="ARBA00022723"/>
    </source>
</evidence>
<dbReference type="InterPro" id="IPR011011">
    <property type="entry name" value="Znf_FYVE_PHD"/>
</dbReference>
<keyword evidence="2" id="KW-0677">Repeat</keyword>
<feature type="compositionally biased region" description="Polar residues" evidence="8">
    <location>
        <begin position="297"/>
        <end position="309"/>
    </location>
</feature>
<keyword evidence="3" id="KW-0863">Zinc-finger</keyword>
<feature type="compositionally biased region" description="Polar residues" evidence="8">
    <location>
        <begin position="7"/>
        <end position="19"/>
    </location>
</feature>
<feature type="compositionally biased region" description="Low complexity" evidence="8">
    <location>
        <begin position="107"/>
        <end position="116"/>
    </location>
</feature>
<feature type="region of interest" description="Disordered" evidence="8">
    <location>
        <begin position="1"/>
        <end position="116"/>
    </location>
</feature>
<evidence type="ECO:0000256" key="6">
    <source>
        <dbReference type="ARBA" id="ARBA00023273"/>
    </source>
</evidence>
<dbReference type="InterPro" id="IPR008899">
    <property type="entry name" value="Znf_piccolo"/>
</dbReference>
<feature type="compositionally biased region" description="Polar residues" evidence="8">
    <location>
        <begin position="70"/>
        <end position="81"/>
    </location>
</feature>
<dbReference type="Gene3D" id="3.30.40.10">
    <property type="entry name" value="Zinc/RING finger domain, C3HC4 (zinc finger)"/>
    <property type="match status" value="1"/>
</dbReference>
<feature type="compositionally biased region" description="Polar residues" evidence="8">
    <location>
        <begin position="41"/>
        <end position="54"/>
    </location>
</feature>
<gene>
    <name evidence="11" type="primary">LOC123728145</name>
</gene>
<feature type="compositionally biased region" description="Polar residues" evidence="8">
    <location>
        <begin position="325"/>
        <end position="340"/>
    </location>
</feature>
<dbReference type="Pfam" id="PF05715">
    <property type="entry name" value="zf-piccolo"/>
    <property type="match status" value="1"/>
</dbReference>
<feature type="region of interest" description="Disordered" evidence="8">
    <location>
        <begin position="361"/>
        <end position="408"/>
    </location>
</feature>
<protein>
    <submittedName>
        <fullName evidence="11">Protein piccolo-like</fullName>
    </submittedName>
</protein>
<feature type="compositionally biased region" description="Polar residues" evidence="8">
    <location>
        <begin position="196"/>
        <end position="206"/>
    </location>
</feature>
<evidence type="ECO:0000313" key="11">
    <source>
        <dbReference type="RefSeq" id="XP_045554706.1"/>
    </source>
</evidence>
<evidence type="ECO:0000256" key="5">
    <source>
        <dbReference type="ARBA" id="ARBA00023018"/>
    </source>
</evidence>
<comment type="subcellular location">
    <subcellularLocation>
        <location evidence="7">Presynaptic active zone</location>
    </subcellularLocation>
</comment>
<keyword evidence="1" id="KW-0479">Metal-binding</keyword>
<dbReference type="SUPFAM" id="SSF57903">
    <property type="entry name" value="FYVE/PHD zinc finger"/>
    <property type="match status" value="1"/>
</dbReference>
<evidence type="ECO:0000313" key="10">
    <source>
        <dbReference type="Proteomes" id="UP001652741"/>
    </source>
</evidence>
<organism evidence="10 11">
    <name type="scientific">Salmo salar</name>
    <name type="common">Atlantic salmon</name>
    <dbReference type="NCBI Taxonomy" id="8030"/>
    <lineage>
        <taxon>Eukaryota</taxon>
        <taxon>Metazoa</taxon>
        <taxon>Chordata</taxon>
        <taxon>Craniata</taxon>
        <taxon>Vertebrata</taxon>
        <taxon>Euteleostomi</taxon>
        <taxon>Actinopterygii</taxon>
        <taxon>Neopterygii</taxon>
        <taxon>Teleostei</taxon>
        <taxon>Protacanthopterygii</taxon>
        <taxon>Salmoniformes</taxon>
        <taxon>Salmonidae</taxon>
        <taxon>Salmoninae</taxon>
        <taxon>Salmo</taxon>
    </lineage>
</organism>
<dbReference type="RefSeq" id="XP_045554706.1">
    <property type="nucleotide sequence ID" value="XM_045698750.1"/>
</dbReference>
<dbReference type="PANTHER" id="PTHR14113:SF6">
    <property type="entry name" value="PROTEIN PICCOLO"/>
    <property type="match status" value="1"/>
</dbReference>